<evidence type="ECO:0000256" key="2">
    <source>
        <dbReference type="ARBA" id="ARBA00023043"/>
    </source>
</evidence>
<organism evidence="4 5">
    <name type="scientific">Orbilia ellipsospora</name>
    <dbReference type="NCBI Taxonomy" id="2528407"/>
    <lineage>
        <taxon>Eukaryota</taxon>
        <taxon>Fungi</taxon>
        <taxon>Dikarya</taxon>
        <taxon>Ascomycota</taxon>
        <taxon>Pezizomycotina</taxon>
        <taxon>Orbiliomycetes</taxon>
        <taxon>Orbiliales</taxon>
        <taxon>Orbiliaceae</taxon>
        <taxon>Orbilia</taxon>
    </lineage>
</organism>
<dbReference type="InterPro" id="IPR044515">
    <property type="entry name" value="ABTB1"/>
</dbReference>
<dbReference type="Gene3D" id="3.30.710.10">
    <property type="entry name" value="Potassium Channel Kv1.1, Chain A"/>
    <property type="match status" value="2"/>
</dbReference>
<evidence type="ECO:0000256" key="1">
    <source>
        <dbReference type="ARBA" id="ARBA00022737"/>
    </source>
</evidence>
<dbReference type="SMART" id="SM00225">
    <property type="entry name" value="BTB"/>
    <property type="match status" value="2"/>
</dbReference>
<dbReference type="Proteomes" id="UP001365542">
    <property type="component" value="Unassembled WGS sequence"/>
</dbReference>
<comment type="caution">
    <text evidence="4">The sequence shown here is derived from an EMBL/GenBank/DDBJ whole genome shotgun (WGS) entry which is preliminary data.</text>
</comment>
<evidence type="ECO:0000259" key="3">
    <source>
        <dbReference type="PROSITE" id="PS50097"/>
    </source>
</evidence>
<dbReference type="CDD" id="cd18186">
    <property type="entry name" value="BTB_POZ_ZBTB_KLHL-like"/>
    <property type="match status" value="1"/>
</dbReference>
<keyword evidence="2" id="KW-0040">ANK repeat</keyword>
<dbReference type="PANTHER" id="PTHR46231:SF1">
    <property type="entry name" value="ANKYRIN REPEAT AND BTB_POZ DOMAIN-CONTAINING PROTEIN 1"/>
    <property type="match status" value="1"/>
</dbReference>
<dbReference type="GO" id="GO:0000151">
    <property type="term" value="C:ubiquitin ligase complex"/>
    <property type="evidence" value="ECO:0007669"/>
    <property type="project" value="TreeGrafter"/>
</dbReference>
<dbReference type="GO" id="GO:0005737">
    <property type="term" value="C:cytoplasm"/>
    <property type="evidence" value="ECO:0007669"/>
    <property type="project" value="TreeGrafter"/>
</dbReference>
<gene>
    <name evidence="4" type="ORF">TWF694_010664</name>
</gene>
<reference evidence="4 5" key="1">
    <citation type="submission" date="2019-10" db="EMBL/GenBank/DDBJ databases">
        <authorList>
            <person name="Palmer J.M."/>
        </authorList>
    </citation>
    <scope>NUCLEOTIDE SEQUENCE [LARGE SCALE GENOMIC DNA]</scope>
    <source>
        <strain evidence="4 5">TWF694</strain>
    </source>
</reference>
<dbReference type="EMBL" id="JAVHJO010000008">
    <property type="protein sequence ID" value="KAK6537750.1"/>
    <property type="molecule type" value="Genomic_DNA"/>
</dbReference>
<dbReference type="Pfam" id="PF00651">
    <property type="entry name" value="BTB"/>
    <property type="match status" value="2"/>
</dbReference>
<proteinExistence type="predicted"/>
<accession>A0AAV9X7V1</accession>
<keyword evidence="5" id="KW-1185">Reference proteome</keyword>
<dbReference type="InterPro" id="IPR011333">
    <property type="entry name" value="SKP1/BTB/POZ_sf"/>
</dbReference>
<sequence length="547" mass="62444">MSLSIGLRGQPHALIDLLKSQQARMRKSSLSDRLVGITQLKPHHLSERQSTDREIIASLCGHYEIVEFLLESGAQCDRDTFQGERAVYSALNDRIRQLLLRYDYSVAMDRNQPYAALITSLLSSEVTCSGLTGIVLPRPMGDTILELEKHGSKYKVHSFVLAARSEYFRNSIIHERETQKPELMLPSNTTSHAISCMLKYMYLHDTDTIPWNDGLADPTLLARSFGISGLHETVGQGKKRQQKRATTIETAQQDFLRLWNQYLNIPLSLSCHEHFSPDKLDSRLQSLRPDVILRVESQQDGLVYFYGAHKAVLQSDFICTAIRFKERFQKINANDSNPVLISVDVSPWIMESILKWFYTDTVDIEPGYALDLLMAADMLLSDRLKTRACLLISTQDRDDLLTGDLGYSVFDVARAGWVTGMSLKLDPFCARFLASRLEHCLDTASVFRPQLEELIKESAERIESREETDTVELVDDIRYYLNERFRMRFDALPEGMFSDTEEQGELFLDPDQKRMDIASETPRTNSDEYARLMADLDKLLETLGLDI</sequence>
<dbReference type="AlphaFoldDB" id="A0AAV9X7V1"/>
<dbReference type="PROSITE" id="PS50097">
    <property type="entry name" value="BTB"/>
    <property type="match status" value="2"/>
</dbReference>
<dbReference type="PANTHER" id="PTHR46231">
    <property type="entry name" value="ANKYRIN REPEAT AND BTB/POZ DOMAIN-CONTAINING PROTEIN 1"/>
    <property type="match status" value="1"/>
</dbReference>
<dbReference type="SUPFAM" id="SSF54695">
    <property type="entry name" value="POZ domain"/>
    <property type="match status" value="2"/>
</dbReference>
<feature type="domain" description="BTB" evidence="3">
    <location>
        <begin position="289"/>
        <end position="366"/>
    </location>
</feature>
<keyword evidence="1" id="KW-0677">Repeat</keyword>
<feature type="domain" description="BTB" evidence="3">
    <location>
        <begin position="141"/>
        <end position="210"/>
    </location>
</feature>
<protein>
    <recommendedName>
        <fullName evidence="3">BTB domain-containing protein</fullName>
    </recommendedName>
</protein>
<dbReference type="InterPro" id="IPR000210">
    <property type="entry name" value="BTB/POZ_dom"/>
</dbReference>
<name>A0AAV9X7V1_9PEZI</name>
<evidence type="ECO:0000313" key="5">
    <source>
        <dbReference type="Proteomes" id="UP001365542"/>
    </source>
</evidence>
<evidence type="ECO:0000313" key="4">
    <source>
        <dbReference type="EMBL" id="KAK6537750.1"/>
    </source>
</evidence>